<evidence type="ECO:0000256" key="1">
    <source>
        <dbReference type="SAM" id="Coils"/>
    </source>
</evidence>
<evidence type="ECO:0000313" key="3">
    <source>
        <dbReference type="EMBL" id="CDW83927.1"/>
    </source>
</evidence>
<name>A0A078ARW1_STYLE</name>
<feature type="coiled-coil region" evidence="1">
    <location>
        <begin position="231"/>
        <end position="258"/>
    </location>
</feature>
<organism evidence="3 4">
    <name type="scientific">Stylonychia lemnae</name>
    <name type="common">Ciliate</name>
    <dbReference type="NCBI Taxonomy" id="5949"/>
    <lineage>
        <taxon>Eukaryota</taxon>
        <taxon>Sar</taxon>
        <taxon>Alveolata</taxon>
        <taxon>Ciliophora</taxon>
        <taxon>Intramacronucleata</taxon>
        <taxon>Spirotrichea</taxon>
        <taxon>Stichotrichia</taxon>
        <taxon>Sporadotrichida</taxon>
        <taxon>Oxytrichidae</taxon>
        <taxon>Stylonychinae</taxon>
        <taxon>Stylonychia</taxon>
    </lineage>
</organism>
<dbReference type="AlphaFoldDB" id="A0A078ARW1"/>
<keyword evidence="1" id="KW-0175">Coiled coil</keyword>
<evidence type="ECO:0000313" key="4">
    <source>
        <dbReference type="Proteomes" id="UP000039865"/>
    </source>
</evidence>
<sequence>MIVAAKAKSEFSGESEKNPYPNKQTTRLYDIVIAMNIKSRKRPKLGQNTILYLQKAKPQEMLQTTKNNSMEMQIDKLIVHIYGSSTLTTGTVETYYVNDIPMITNPNKQQDLSIIVKTSDNSTNTKHPRNSQNAFVQIFESTNDIYFGSRDSWKNDMELQDTERFVEFKKNQVQIAQIFKQLNEILAILENQSEYLENIQVENYGLQYQKMKAIFLEIFGLDIKQQAHSLNYNLDEKIQEYTKKIRDLKQEAIKSKQAGEVDKALRLLKQAKHYESFVEQQQSYKQQLQQQNQ</sequence>
<accession>A0A078ARW1</accession>
<feature type="region of interest" description="Disordered" evidence="2">
    <location>
        <begin position="1"/>
        <end position="22"/>
    </location>
</feature>
<dbReference type="Proteomes" id="UP000039865">
    <property type="component" value="Unassembled WGS sequence"/>
</dbReference>
<gene>
    <name evidence="3" type="primary">Contig11903.g12737</name>
    <name evidence="3" type="ORF">STYLEM_12980</name>
</gene>
<feature type="compositionally biased region" description="Basic and acidic residues" evidence="2">
    <location>
        <begin position="7"/>
        <end position="17"/>
    </location>
</feature>
<dbReference type="InParanoid" id="A0A078ARW1"/>
<reference evidence="3 4" key="1">
    <citation type="submission" date="2014-06" db="EMBL/GenBank/DDBJ databases">
        <authorList>
            <person name="Swart Estienne"/>
        </authorList>
    </citation>
    <scope>NUCLEOTIDE SEQUENCE [LARGE SCALE GENOMIC DNA]</scope>
    <source>
        <strain evidence="3 4">130c</strain>
    </source>
</reference>
<proteinExistence type="predicted"/>
<evidence type="ECO:0000256" key="2">
    <source>
        <dbReference type="SAM" id="MobiDB-lite"/>
    </source>
</evidence>
<keyword evidence="4" id="KW-1185">Reference proteome</keyword>
<protein>
    <submittedName>
        <fullName evidence="3">Uncharacterized protein</fullName>
    </submittedName>
</protein>
<dbReference type="EMBL" id="CCKQ01012317">
    <property type="protein sequence ID" value="CDW83927.1"/>
    <property type="molecule type" value="Genomic_DNA"/>
</dbReference>